<protein>
    <submittedName>
        <fullName evidence="1">Uncharacterized protein</fullName>
    </submittedName>
</protein>
<evidence type="ECO:0000313" key="1">
    <source>
        <dbReference type="EMBL" id="OMP07031.1"/>
    </source>
</evidence>
<proteinExistence type="predicted"/>
<dbReference type="AlphaFoldDB" id="A0A1R3KIX1"/>
<organism evidence="1 2">
    <name type="scientific">Corchorus olitorius</name>
    <dbReference type="NCBI Taxonomy" id="93759"/>
    <lineage>
        <taxon>Eukaryota</taxon>
        <taxon>Viridiplantae</taxon>
        <taxon>Streptophyta</taxon>
        <taxon>Embryophyta</taxon>
        <taxon>Tracheophyta</taxon>
        <taxon>Spermatophyta</taxon>
        <taxon>Magnoliopsida</taxon>
        <taxon>eudicotyledons</taxon>
        <taxon>Gunneridae</taxon>
        <taxon>Pentapetalae</taxon>
        <taxon>rosids</taxon>
        <taxon>malvids</taxon>
        <taxon>Malvales</taxon>
        <taxon>Malvaceae</taxon>
        <taxon>Grewioideae</taxon>
        <taxon>Apeibeae</taxon>
        <taxon>Corchorus</taxon>
    </lineage>
</organism>
<gene>
    <name evidence="1" type="ORF">COLO4_07692</name>
</gene>
<reference evidence="2" key="1">
    <citation type="submission" date="2013-09" db="EMBL/GenBank/DDBJ databases">
        <title>Corchorus olitorius genome sequencing.</title>
        <authorList>
            <person name="Alam M."/>
            <person name="Haque M.S."/>
            <person name="Islam M.S."/>
            <person name="Emdad E.M."/>
            <person name="Islam M.M."/>
            <person name="Ahmed B."/>
            <person name="Halim A."/>
            <person name="Hossen Q.M.M."/>
            <person name="Hossain M.Z."/>
            <person name="Ahmed R."/>
            <person name="Khan M.M."/>
            <person name="Islam R."/>
            <person name="Rashid M.M."/>
            <person name="Khan S.A."/>
            <person name="Rahman M.S."/>
            <person name="Alam M."/>
            <person name="Yahiya A.S."/>
            <person name="Khan M.S."/>
            <person name="Azam M.S."/>
            <person name="Haque T."/>
            <person name="Lashkar M.Z.H."/>
            <person name="Akhand A.I."/>
            <person name="Morshed G."/>
            <person name="Roy S."/>
            <person name="Uddin K.S."/>
            <person name="Rabeya T."/>
            <person name="Hossain A.S."/>
            <person name="Chowdhury A."/>
            <person name="Snigdha A.R."/>
            <person name="Mortoza M.S."/>
            <person name="Matin S.A."/>
            <person name="Hoque S.M.E."/>
            <person name="Islam M.K."/>
            <person name="Roy D.K."/>
            <person name="Haider R."/>
            <person name="Moosa M.M."/>
            <person name="Elias S.M."/>
            <person name="Hasan A.M."/>
            <person name="Jahan S."/>
            <person name="Shafiuddin M."/>
            <person name="Mahmood N."/>
            <person name="Shommy N.S."/>
        </authorList>
    </citation>
    <scope>NUCLEOTIDE SEQUENCE [LARGE SCALE GENOMIC DNA]</scope>
    <source>
        <strain evidence="2">cv. O-4</strain>
    </source>
</reference>
<keyword evidence="2" id="KW-1185">Reference proteome</keyword>
<comment type="caution">
    <text evidence="1">The sequence shown here is derived from an EMBL/GenBank/DDBJ whole genome shotgun (WGS) entry which is preliminary data.</text>
</comment>
<accession>A0A1R3KIX1</accession>
<sequence>MAVNITKCQYIKKCQNNKIHTLHQILPLPFEEAV</sequence>
<dbReference type="EMBL" id="AWUE01013441">
    <property type="protein sequence ID" value="OMP07031.1"/>
    <property type="molecule type" value="Genomic_DNA"/>
</dbReference>
<dbReference type="Proteomes" id="UP000187203">
    <property type="component" value="Unassembled WGS sequence"/>
</dbReference>
<evidence type="ECO:0000313" key="2">
    <source>
        <dbReference type="Proteomes" id="UP000187203"/>
    </source>
</evidence>
<name>A0A1R3KIX1_9ROSI</name>